<evidence type="ECO:0000313" key="1">
    <source>
        <dbReference type="EnsemblPlants" id="KQK87653"/>
    </source>
</evidence>
<reference evidence="2" key="1">
    <citation type="journal article" date="2012" name="Nat. Biotechnol.">
        <title>Reference genome sequence of the model plant Setaria.</title>
        <authorList>
            <person name="Bennetzen J.L."/>
            <person name="Schmutz J."/>
            <person name="Wang H."/>
            <person name="Percifield R."/>
            <person name="Hawkins J."/>
            <person name="Pontaroli A.C."/>
            <person name="Estep M."/>
            <person name="Feng L."/>
            <person name="Vaughn J.N."/>
            <person name="Grimwood J."/>
            <person name="Jenkins J."/>
            <person name="Barry K."/>
            <person name="Lindquist E."/>
            <person name="Hellsten U."/>
            <person name="Deshpande S."/>
            <person name="Wang X."/>
            <person name="Wu X."/>
            <person name="Mitros T."/>
            <person name="Triplett J."/>
            <person name="Yang X."/>
            <person name="Ye C.Y."/>
            <person name="Mauro-Herrera M."/>
            <person name="Wang L."/>
            <person name="Li P."/>
            <person name="Sharma M."/>
            <person name="Sharma R."/>
            <person name="Ronald P.C."/>
            <person name="Panaud O."/>
            <person name="Kellogg E.A."/>
            <person name="Brutnell T.P."/>
            <person name="Doust A.N."/>
            <person name="Tuskan G.A."/>
            <person name="Rokhsar D."/>
            <person name="Devos K.M."/>
        </authorList>
    </citation>
    <scope>NUCLEOTIDE SEQUENCE [LARGE SCALE GENOMIC DNA]</scope>
    <source>
        <strain evidence="2">cv. Yugu1</strain>
    </source>
</reference>
<dbReference type="Gramene" id="KQK87653">
    <property type="protein sequence ID" value="KQK87653"/>
    <property type="gene ID" value="SETIT_038900mg"/>
</dbReference>
<dbReference type="InParanoid" id="K4AJ36"/>
<accession>K4AJ36</accession>
<proteinExistence type="predicted"/>
<dbReference type="HOGENOM" id="CLU_3320980_0_0_1"/>
<keyword evidence="2" id="KW-1185">Reference proteome</keyword>
<dbReference type="EnsemblPlants" id="KQK87653">
    <property type="protein sequence ID" value="KQK87653"/>
    <property type="gene ID" value="SETIT_038900mg"/>
</dbReference>
<protein>
    <submittedName>
        <fullName evidence="1">Uncharacterized protein</fullName>
    </submittedName>
</protein>
<reference evidence="1" key="2">
    <citation type="submission" date="2018-08" db="UniProtKB">
        <authorList>
            <consortium name="EnsemblPlants"/>
        </authorList>
    </citation>
    <scope>IDENTIFICATION</scope>
    <source>
        <strain evidence="1">Yugu1</strain>
    </source>
</reference>
<dbReference type="Proteomes" id="UP000004995">
    <property type="component" value="Unassembled WGS sequence"/>
</dbReference>
<evidence type="ECO:0000313" key="2">
    <source>
        <dbReference type="Proteomes" id="UP000004995"/>
    </source>
</evidence>
<dbReference type="AlphaFoldDB" id="K4AJ36"/>
<name>K4AJ36_SETIT</name>
<sequence length="39" mass="4714">MLLWWEDRARTTGISHKGLHSLIILVCWEVWLECNSRIF</sequence>
<dbReference type="EMBL" id="AGNK02005430">
    <property type="status" value="NOT_ANNOTATED_CDS"/>
    <property type="molecule type" value="Genomic_DNA"/>
</dbReference>
<organism evidence="1 2">
    <name type="scientific">Setaria italica</name>
    <name type="common">Foxtail millet</name>
    <name type="synonym">Panicum italicum</name>
    <dbReference type="NCBI Taxonomy" id="4555"/>
    <lineage>
        <taxon>Eukaryota</taxon>
        <taxon>Viridiplantae</taxon>
        <taxon>Streptophyta</taxon>
        <taxon>Embryophyta</taxon>
        <taxon>Tracheophyta</taxon>
        <taxon>Spermatophyta</taxon>
        <taxon>Magnoliopsida</taxon>
        <taxon>Liliopsida</taxon>
        <taxon>Poales</taxon>
        <taxon>Poaceae</taxon>
        <taxon>PACMAD clade</taxon>
        <taxon>Panicoideae</taxon>
        <taxon>Panicodae</taxon>
        <taxon>Paniceae</taxon>
        <taxon>Cenchrinae</taxon>
        <taxon>Setaria</taxon>
    </lineage>
</organism>